<accession>A0A0G0VCJ4</accession>
<dbReference type="Pfam" id="PF09828">
    <property type="entry name" value="ChrB_C"/>
    <property type="match status" value="1"/>
</dbReference>
<organism evidence="2 3">
    <name type="scientific">Candidatus Uhrbacteria bacterium GW2011_GWF2_41_16</name>
    <dbReference type="NCBI Taxonomy" id="1618997"/>
    <lineage>
        <taxon>Bacteria</taxon>
        <taxon>Candidatus Uhriibacteriota</taxon>
    </lineage>
</organism>
<gene>
    <name evidence="2" type="ORF">UU48_C0017G0012</name>
</gene>
<evidence type="ECO:0000313" key="3">
    <source>
        <dbReference type="Proteomes" id="UP000034746"/>
    </source>
</evidence>
<dbReference type="AlphaFoldDB" id="A0A0G0VCJ4"/>
<proteinExistence type="predicted"/>
<dbReference type="Proteomes" id="UP000034746">
    <property type="component" value="Unassembled WGS sequence"/>
</dbReference>
<dbReference type="InterPro" id="IPR018634">
    <property type="entry name" value="ChrB_C"/>
</dbReference>
<feature type="domain" description="ChrB C-terminal" evidence="1">
    <location>
        <begin position="2"/>
        <end position="84"/>
    </location>
</feature>
<evidence type="ECO:0000259" key="1">
    <source>
        <dbReference type="Pfam" id="PF09828"/>
    </source>
</evidence>
<name>A0A0G0VCJ4_9BACT</name>
<dbReference type="EMBL" id="LCAU01000017">
    <property type="protein sequence ID" value="KKR97376.1"/>
    <property type="molecule type" value="Genomic_DNA"/>
</dbReference>
<comment type="caution">
    <text evidence="2">The sequence shown here is derived from an EMBL/GenBank/DDBJ whole genome shotgun (WGS) entry which is preliminary data.</text>
</comment>
<sequence length="91" mass="10721">MFQGEFSHQGDNCTFETMLNRFNIKDKILKNISEIVHDIDLKDEKFGRKEAKGIDCILRGLMENSKNDKKLLERGFEVFEALYAELNKHKR</sequence>
<evidence type="ECO:0000313" key="2">
    <source>
        <dbReference type="EMBL" id="KKR97376.1"/>
    </source>
</evidence>
<protein>
    <submittedName>
        <fullName evidence="2">Chromate resistance protein</fullName>
    </submittedName>
</protein>
<reference evidence="2 3" key="1">
    <citation type="journal article" date="2015" name="Nature">
        <title>rRNA introns, odd ribosomes, and small enigmatic genomes across a large radiation of phyla.</title>
        <authorList>
            <person name="Brown C.T."/>
            <person name="Hug L.A."/>
            <person name="Thomas B.C."/>
            <person name="Sharon I."/>
            <person name="Castelle C.J."/>
            <person name="Singh A."/>
            <person name="Wilkins M.J."/>
            <person name="Williams K.H."/>
            <person name="Banfield J.F."/>
        </authorList>
    </citation>
    <scope>NUCLEOTIDE SEQUENCE [LARGE SCALE GENOMIC DNA]</scope>
</reference>